<feature type="chain" id="PRO_5046828734" evidence="7">
    <location>
        <begin position="23"/>
        <end position="1224"/>
    </location>
</feature>
<dbReference type="SUPFAM" id="SSF103647">
    <property type="entry name" value="TSP type-3 repeat"/>
    <property type="match status" value="2"/>
</dbReference>
<keyword evidence="3 7" id="KW-0732">Signal</keyword>
<keyword evidence="12" id="KW-1185">Reference proteome</keyword>
<evidence type="ECO:0000313" key="12">
    <source>
        <dbReference type="Proteomes" id="UP001467690"/>
    </source>
</evidence>
<evidence type="ECO:0000256" key="1">
    <source>
        <dbReference type="ARBA" id="ARBA00022617"/>
    </source>
</evidence>
<name>A0ABV1RLQ3_9ALTE</name>
<dbReference type="InterPro" id="IPR008979">
    <property type="entry name" value="Galactose-bd-like_sf"/>
</dbReference>
<dbReference type="Pfam" id="PF18099">
    <property type="entry name" value="CBM_35_2"/>
    <property type="match status" value="1"/>
</dbReference>
<evidence type="ECO:0000259" key="9">
    <source>
        <dbReference type="PROSITE" id="PS51175"/>
    </source>
</evidence>
<dbReference type="CDD" id="cd04080">
    <property type="entry name" value="CBM6_cellulase-like"/>
    <property type="match status" value="1"/>
</dbReference>
<feature type="domain" description="CBM6" evidence="9">
    <location>
        <begin position="204"/>
        <end position="338"/>
    </location>
</feature>
<comment type="caution">
    <text evidence="11">The sequence shown here is derived from an EMBL/GenBank/DDBJ whole genome shotgun (WGS) entry which is preliminary data.</text>
</comment>
<evidence type="ECO:0000259" key="8">
    <source>
        <dbReference type="PROSITE" id="PS51007"/>
    </source>
</evidence>
<dbReference type="InterPro" id="IPR006584">
    <property type="entry name" value="Cellulose-bd_IV"/>
</dbReference>
<reference evidence="11 12" key="1">
    <citation type="submission" date="2024-06" db="EMBL/GenBank/DDBJ databases">
        <authorList>
            <person name="Chen R.Y."/>
        </authorList>
    </citation>
    <scope>NUCLEOTIDE SEQUENCE [LARGE SCALE GENOMIC DNA]</scope>
    <source>
        <strain evidence="11 12">D2</strain>
    </source>
</reference>
<feature type="compositionally biased region" description="Acidic residues" evidence="6">
    <location>
        <begin position="537"/>
        <end position="547"/>
    </location>
</feature>
<feature type="compositionally biased region" description="Polar residues" evidence="6">
    <location>
        <begin position="548"/>
        <end position="560"/>
    </location>
</feature>
<dbReference type="PANTHER" id="PTHR30600:SF4">
    <property type="entry name" value="CYTOCHROME C DOMAIN-CONTAINING PROTEIN"/>
    <property type="match status" value="1"/>
</dbReference>
<dbReference type="InterPro" id="IPR041342">
    <property type="entry name" value="CBM35"/>
</dbReference>
<proteinExistence type="predicted"/>
<feature type="signal peptide" evidence="7">
    <location>
        <begin position="1"/>
        <end position="22"/>
    </location>
</feature>
<dbReference type="InterPro" id="IPR010538">
    <property type="entry name" value="DHOR"/>
</dbReference>
<dbReference type="PROSITE" id="PS51007">
    <property type="entry name" value="CYTC"/>
    <property type="match status" value="1"/>
</dbReference>
<dbReference type="PROSITE" id="PS52005">
    <property type="entry name" value="CBM56"/>
    <property type="match status" value="1"/>
</dbReference>
<dbReference type="Pfam" id="PF06537">
    <property type="entry name" value="DHOR"/>
    <property type="match status" value="2"/>
</dbReference>
<dbReference type="InterPro" id="IPR051395">
    <property type="entry name" value="Cytochrome_c_Peroxidase/MauG"/>
</dbReference>
<dbReference type="Gene3D" id="2.60.120.260">
    <property type="entry name" value="Galactose-binding domain-like"/>
    <property type="match status" value="1"/>
</dbReference>
<feature type="region of interest" description="Disordered" evidence="6">
    <location>
        <begin position="468"/>
        <end position="560"/>
    </location>
</feature>
<protein>
    <submittedName>
        <fullName evidence="11">Di-heme oxidoredictase family protein</fullName>
    </submittedName>
</protein>
<evidence type="ECO:0000259" key="10">
    <source>
        <dbReference type="PROSITE" id="PS52005"/>
    </source>
</evidence>
<dbReference type="PANTHER" id="PTHR30600">
    <property type="entry name" value="CYTOCHROME C PEROXIDASE-RELATED"/>
    <property type="match status" value="1"/>
</dbReference>
<feature type="domain" description="CBM56" evidence="10">
    <location>
        <begin position="375"/>
        <end position="462"/>
    </location>
</feature>
<keyword evidence="1 5" id="KW-0349">Heme</keyword>
<dbReference type="PROSITE" id="PS51175">
    <property type="entry name" value="CBM6"/>
    <property type="match status" value="1"/>
</dbReference>
<dbReference type="Proteomes" id="UP001467690">
    <property type="component" value="Unassembled WGS sequence"/>
</dbReference>
<evidence type="ECO:0000256" key="6">
    <source>
        <dbReference type="SAM" id="MobiDB-lite"/>
    </source>
</evidence>
<dbReference type="InterPro" id="IPR047569">
    <property type="entry name" value="CBM56"/>
</dbReference>
<dbReference type="InterPro" id="IPR005084">
    <property type="entry name" value="CBM6"/>
</dbReference>
<sequence length="1224" mass="133833">MFNINKMVFAVLSAGLFAHAQANTSTSYNYGVFTDTTTVDTKLETGSTSDIYIWNPNSMQQGNMPAYEGSNIISWDYVSENQWFGGGVQARNAQDMSAFEQGVLEFQIKIPADISFKVGVSDTFGNEHWIDFAAHQNQYGLIRDGEWSLVSIPVNELRGQFIALHSMKDLFNIASIDGQLPARTFSLGIDDILWRVNSNSAQTVRVEAEDYSAFFDTTAGNVGGEYRTDDVDIQSTTDTDGGFNVGWTDAGEWLEYQVELQAGEYQLTSRVASQVSGANYSVLFSGEAVGSASVDATGGWQSYIDQVLGTISVSSAGLHTMRVNIDSGPVNINWLQFDPVTACQSASCMDSDQDGVTDDIDQCPNTSAGANVSANGCEYPTTGACGIASESTTGVVFYCNASWADLHYRVNNGGQLNVAMSLNNNQMQYEVSNLNDGDQIWYYFTHENNGGAIDTEANTYTFNGTVVSESDDDQDGVNNNVDQCPNTPSGAAVDADGCEIPSNPDADNDGVIDSQDQCPNTPANAMVDSVGCQITDSDNDGVADSDDQCPNTPTHDTVDSQGCSIELGAVTPLYNAQTAQEPATVYNRGDAWVTRFSDRGRDRHAKDSMQNDHYDHYLATYWIYRTARIQIEDYVDHGGDRIDVTFITEWELGVKEFRAWFWGINATGQFHHNMEQDVIVVDGTPGTYNNEFQRVSDQGHQWKYQVSITSKWLNGGQQRIPLAKGQRMEFELSQFLIQPPEGSRKNYYGTTFLYIVGEGGLKPFEWEVDSYDDGYPIASQGLLGGDTTLGYNYTNEPAGRFMQMATNLSHVNGQAFVEGRRVHHTNFETGEHDERFENGIWNEQVGKVGTHYIHESCSGCHVRNGRAFVADVGEPLDKWVFKIGDEAGNPHPAAGRVLQPNQIGNVASEGNVTLAPWTELTNGLRQPNYVFSGIQPAQFSARIAPNLVGLGLLEAVSEEDIIAWADPDDSKSSDGISGKVSLVIDPVTSDTRVGRFGYKAATSSVRHQVAAAFNSDMGVMTSVLPTPDCGSQQTTCGNQQGSELSDETLDDLVKYVSLLGVPARRDLTDLQTLRGEDLFGEMNCAACHRPEMQTSAHHPLTELRNQTIRPYTDLLLHDMGPGLADNLAEGSASGAEWRTAPLWGLGHTESVMLGDLKGNDQISIVNAQQREQNMNRIGYLHDGRARTIEEAILWHGGEAETSKNAYQALSQADKDAVLAFLKSL</sequence>
<evidence type="ECO:0000256" key="5">
    <source>
        <dbReference type="PROSITE-ProRule" id="PRU00433"/>
    </source>
</evidence>
<dbReference type="Pfam" id="PF22184">
    <property type="entry name" value="CBM_56"/>
    <property type="match status" value="1"/>
</dbReference>
<dbReference type="RefSeq" id="WP_350402903.1">
    <property type="nucleotide sequence ID" value="NZ_JBELOE010000270.1"/>
</dbReference>
<dbReference type="Gene3D" id="1.10.760.10">
    <property type="entry name" value="Cytochrome c-like domain"/>
    <property type="match status" value="1"/>
</dbReference>
<evidence type="ECO:0000256" key="3">
    <source>
        <dbReference type="ARBA" id="ARBA00022729"/>
    </source>
</evidence>
<gene>
    <name evidence="11" type="ORF">ABS311_18515</name>
</gene>
<evidence type="ECO:0000313" key="11">
    <source>
        <dbReference type="EMBL" id="MER2493873.1"/>
    </source>
</evidence>
<dbReference type="EMBL" id="JBELOE010000270">
    <property type="protein sequence ID" value="MER2493873.1"/>
    <property type="molecule type" value="Genomic_DNA"/>
</dbReference>
<dbReference type="Gene3D" id="4.10.1080.10">
    <property type="entry name" value="TSP type-3 repeat"/>
    <property type="match status" value="1"/>
</dbReference>
<dbReference type="SUPFAM" id="SSF49785">
    <property type="entry name" value="Galactose-binding domain-like"/>
    <property type="match status" value="2"/>
</dbReference>
<dbReference type="InterPro" id="IPR028974">
    <property type="entry name" value="TSP_type-3_rpt"/>
</dbReference>
<dbReference type="Pfam" id="PF02412">
    <property type="entry name" value="TSP_3"/>
    <property type="match status" value="2"/>
</dbReference>
<feature type="compositionally biased region" description="Polar residues" evidence="6">
    <location>
        <begin position="514"/>
        <end position="523"/>
    </location>
</feature>
<dbReference type="SUPFAM" id="SSF46626">
    <property type="entry name" value="Cytochrome c"/>
    <property type="match status" value="1"/>
</dbReference>
<keyword evidence="2 5" id="KW-0479">Metal-binding</keyword>
<evidence type="ECO:0000256" key="2">
    <source>
        <dbReference type="ARBA" id="ARBA00022723"/>
    </source>
</evidence>
<accession>A0ABV1RLQ3</accession>
<feature type="domain" description="Cytochrome c" evidence="8">
    <location>
        <begin position="1070"/>
        <end position="1224"/>
    </location>
</feature>
<keyword evidence="4 5" id="KW-0408">Iron</keyword>
<dbReference type="InterPro" id="IPR003367">
    <property type="entry name" value="Thrombospondin_3-like_rpt"/>
</dbReference>
<dbReference type="SMART" id="SM00606">
    <property type="entry name" value="CBD_IV"/>
    <property type="match status" value="1"/>
</dbReference>
<organism evidence="11 12">
    <name type="scientific">Catenovulum sediminis</name>
    <dbReference type="NCBI Taxonomy" id="1740262"/>
    <lineage>
        <taxon>Bacteria</taxon>
        <taxon>Pseudomonadati</taxon>
        <taxon>Pseudomonadota</taxon>
        <taxon>Gammaproteobacteria</taxon>
        <taxon>Alteromonadales</taxon>
        <taxon>Alteromonadaceae</taxon>
        <taxon>Catenovulum</taxon>
    </lineage>
</organism>
<dbReference type="InterPro" id="IPR009056">
    <property type="entry name" value="Cyt_c-like_dom"/>
</dbReference>
<evidence type="ECO:0000256" key="4">
    <source>
        <dbReference type="ARBA" id="ARBA00023004"/>
    </source>
</evidence>
<dbReference type="InterPro" id="IPR036909">
    <property type="entry name" value="Cyt_c-like_dom_sf"/>
</dbReference>
<evidence type="ECO:0000256" key="7">
    <source>
        <dbReference type="SAM" id="SignalP"/>
    </source>
</evidence>